<dbReference type="Gene3D" id="3.40.190.10">
    <property type="entry name" value="Periplasmic binding protein-like II"/>
    <property type="match status" value="2"/>
</dbReference>
<evidence type="ECO:0000256" key="1">
    <source>
        <dbReference type="ARBA" id="ARBA00004741"/>
    </source>
</evidence>
<evidence type="ECO:0000313" key="12">
    <source>
        <dbReference type="Proteomes" id="UP001056035"/>
    </source>
</evidence>
<evidence type="ECO:0000256" key="6">
    <source>
        <dbReference type="ARBA" id="ARBA00023222"/>
    </source>
</evidence>
<evidence type="ECO:0000256" key="8">
    <source>
        <dbReference type="ARBA" id="ARBA00047848"/>
    </source>
</evidence>
<dbReference type="InterPro" id="IPR045865">
    <property type="entry name" value="ACT-like_dom_sf"/>
</dbReference>
<evidence type="ECO:0000256" key="7">
    <source>
        <dbReference type="ARBA" id="ARBA00023239"/>
    </source>
</evidence>
<evidence type="ECO:0000259" key="10">
    <source>
        <dbReference type="PROSITE" id="PS51671"/>
    </source>
</evidence>
<gene>
    <name evidence="11" type="primary">pheA</name>
    <name evidence="11" type="ORF">NBH00_00040</name>
</gene>
<evidence type="ECO:0000256" key="4">
    <source>
        <dbReference type="ARBA" id="ARBA00022605"/>
    </source>
</evidence>
<keyword evidence="6" id="KW-0584">Phenylalanine biosynthesis</keyword>
<dbReference type="SUPFAM" id="SSF55021">
    <property type="entry name" value="ACT-like"/>
    <property type="match status" value="1"/>
</dbReference>
<dbReference type="CDD" id="cd04905">
    <property type="entry name" value="ACT_CM-PDT"/>
    <property type="match status" value="1"/>
</dbReference>
<protein>
    <recommendedName>
        <fullName evidence="3">Prephenate dehydratase</fullName>
        <ecNumber evidence="2">4.2.1.51</ecNumber>
    </recommendedName>
</protein>
<feature type="domain" description="Prephenate dehydratase" evidence="9">
    <location>
        <begin position="2"/>
        <end position="183"/>
    </location>
</feature>
<dbReference type="NCBIfam" id="NF008865">
    <property type="entry name" value="PRK11898.1"/>
    <property type="match status" value="1"/>
</dbReference>
<dbReference type="EMBL" id="CP098502">
    <property type="protein sequence ID" value="UTI64616.1"/>
    <property type="molecule type" value="Genomic_DNA"/>
</dbReference>
<proteinExistence type="predicted"/>
<sequence length="297" mass="30671">MRTGYLGPEGTFSHEALLAAGLPEGEVDAVPLASIHDVVVAVQSGEVRRGIVPIENALEGAVTATLDALTFDAPDVVLTGELVLAVHHLLLARDAQPLDGLEVIVSHPQPLAQCARTLRTLAPQATPVVATSTAQAVRDVMAEGGARAAIGTAAAARVYGAHVLAEGLEDDPSNVTRFVWLARAGDGEAGPPAPVGAPARTSLVFHGDGDGRAGWLVRCLSEFAFRGVNLTKIQSRPLRSALGHYLFHLDLDGRADDPDVVAALAGLSTHCETLRILGSYAVAAATIRAGHGGAHTT</sequence>
<comment type="pathway">
    <text evidence="1">Amino-acid biosynthesis; L-phenylalanine biosynthesis; phenylpyruvate from prephenate: step 1/1.</text>
</comment>
<keyword evidence="7 11" id="KW-0456">Lyase</keyword>
<keyword evidence="12" id="KW-1185">Reference proteome</keyword>
<dbReference type="PANTHER" id="PTHR21022:SF19">
    <property type="entry name" value="PREPHENATE DEHYDRATASE-RELATED"/>
    <property type="match status" value="1"/>
</dbReference>
<dbReference type="PIRSF" id="PIRSF001500">
    <property type="entry name" value="Chor_mut_pdt_Ppr"/>
    <property type="match status" value="1"/>
</dbReference>
<feature type="domain" description="ACT" evidence="10">
    <location>
        <begin position="204"/>
        <end position="281"/>
    </location>
</feature>
<evidence type="ECO:0000256" key="3">
    <source>
        <dbReference type="ARBA" id="ARBA00021872"/>
    </source>
</evidence>
<evidence type="ECO:0000313" key="11">
    <source>
        <dbReference type="EMBL" id="UTI64616.1"/>
    </source>
</evidence>
<organism evidence="11 12">
    <name type="scientific">Paraconexibacter antarcticus</name>
    <dbReference type="NCBI Taxonomy" id="2949664"/>
    <lineage>
        <taxon>Bacteria</taxon>
        <taxon>Bacillati</taxon>
        <taxon>Actinomycetota</taxon>
        <taxon>Thermoleophilia</taxon>
        <taxon>Solirubrobacterales</taxon>
        <taxon>Paraconexibacteraceae</taxon>
        <taxon>Paraconexibacter</taxon>
    </lineage>
</organism>
<keyword evidence="5" id="KW-0057">Aromatic amino acid biosynthesis</keyword>
<dbReference type="RefSeq" id="WP_254571316.1">
    <property type="nucleotide sequence ID" value="NZ_CP098502.1"/>
</dbReference>
<dbReference type="InterPro" id="IPR008242">
    <property type="entry name" value="Chor_mutase/pphenate_deHydtase"/>
</dbReference>
<comment type="catalytic activity">
    <reaction evidence="8">
        <text>prephenate + H(+) = 3-phenylpyruvate + CO2 + H2O</text>
        <dbReference type="Rhea" id="RHEA:21648"/>
        <dbReference type="ChEBI" id="CHEBI:15377"/>
        <dbReference type="ChEBI" id="CHEBI:15378"/>
        <dbReference type="ChEBI" id="CHEBI:16526"/>
        <dbReference type="ChEBI" id="CHEBI:18005"/>
        <dbReference type="ChEBI" id="CHEBI:29934"/>
        <dbReference type="EC" id="4.2.1.51"/>
    </reaction>
</comment>
<dbReference type="InterPro" id="IPR001086">
    <property type="entry name" value="Preph_deHydtase"/>
</dbReference>
<dbReference type="Proteomes" id="UP001056035">
    <property type="component" value="Chromosome"/>
</dbReference>
<dbReference type="PROSITE" id="PS51671">
    <property type="entry name" value="ACT"/>
    <property type="match status" value="1"/>
</dbReference>
<dbReference type="PROSITE" id="PS51171">
    <property type="entry name" value="PREPHENATE_DEHYDR_3"/>
    <property type="match status" value="1"/>
</dbReference>
<evidence type="ECO:0000259" key="9">
    <source>
        <dbReference type="PROSITE" id="PS51171"/>
    </source>
</evidence>
<keyword evidence="4" id="KW-0028">Amino-acid biosynthesis</keyword>
<dbReference type="SUPFAM" id="SSF53850">
    <property type="entry name" value="Periplasmic binding protein-like II"/>
    <property type="match status" value="1"/>
</dbReference>
<evidence type="ECO:0000256" key="5">
    <source>
        <dbReference type="ARBA" id="ARBA00023141"/>
    </source>
</evidence>
<dbReference type="Pfam" id="PF00800">
    <property type="entry name" value="PDT"/>
    <property type="match status" value="1"/>
</dbReference>
<accession>A0ABY5DSF1</accession>
<dbReference type="GO" id="GO:0004664">
    <property type="term" value="F:prephenate dehydratase activity"/>
    <property type="evidence" value="ECO:0007669"/>
    <property type="project" value="UniProtKB-EC"/>
</dbReference>
<dbReference type="PANTHER" id="PTHR21022">
    <property type="entry name" value="PREPHENATE DEHYDRATASE P PROTEIN"/>
    <property type="match status" value="1"/>
</dbReference>
<reference evidence="11 12" key="1">
    <citation type="submission" date="2022-06" db="EMBL/GenBank/DDBJ databases">
        <title>Paraconexibacter antarcticus.</title>
        <authorList>
            <person name="Kim C.S."/>
        </authorList>
    </citation>
    <scope>NUCLEOTIDE SEQUENCE [LARGE SCALE GENOMIC DNA]</scope>
    <source>
        <strain evidence="11 12">02-257</strain>
    </source>
</reference>
<dbReference type="EC" id="4.2.1.51" evidence="2"/>
<evidence type="ECO:0000256" key="2">
    <source>
        <dbReference type="ARBA" id="ARBA00013147"/>
    </source>
</evidence>
<name>A0ABY5DSF1_9ACTN</name>
<dbReference type="InterPro" id="IPR002912">
    <property type="entry name" value="ACT_dom"/>
</dbReference>
<dbReference type="Gene3D" id="3.30.70.260">
    <property type="match status" value="1"/>
</dbReference>